<dbReference type="HOGENOM" id="CLU_012893_6_5_0"/>
<keyword evidence="2" id="KW-0813">Transport</keyword>
<feature type="transmembrane region" description="Helical" evidence="10">
    <location>
        <begin position="21"/>
        <end position="41"/>
    </location>
</feature>
<evidence type="ECO:0000256" key="4">
    <source>
        <dbReference type="ARBA" id="ARBA00022475"/>
    </source>
</evidence>
<organism evidence="11 12">
    <name type="scientific">Parachlamydia acanthamoebae (strain UV7)</name>
    <dbReference type="NCBI Taxonomy" id="765952"/>
    <lineage>
        <taxon>Bacteria</taxon>
        <taxon>Pseudomonadati</taxon>
        <taxon>Chlamydiota</taxon>
        <taxon>Chlamydiia</taxon>
        <taxon>Parachlamydiales</taxon>
        <taxon>Parachlamydiaceae</taxon>
        <taxon>Parachlamydia</taxon>
    </lineage>
</organism>
<keyword evidence="4" id="KW-1003">Cell membrane</keyword>
<keyword evidence="12" id="KW-1185">Reference proteome</keyword>
<dbReference type="GO" id="GO:0042910">
    <property type="term" value="F:xenobiotic transmembrane transporter activity"/>
    <property type="evidence" value="ECO:0007669"/>
    <property type="project" value="InterPro"/>
</dbReference>
<dbReference type="EMBL" id="FR872580">
    <property type="protein sequence ID" value="CCB86625.1"/>
    <property type="molecule type" value="Genomic_DNA"/>
</dbReference>
<feature type="transmembrane region" description="Helical" evidence="10">
    <location>
        <begin position="97"/>
        <end position="120"/>
    </location>
</feature>
<feature type="transmembrane region" description="Helical" evidence="10">
    <location>
        <begin position="366"/>
        <end position="384"/>
    </location>
</feature>
<dbReference type="Proteomes" id="UP000000495">
    <property type="component" value="Chromosome"/>
</dbReference>
<dbReference type="PANTHER" id="PTHR43298:SF2">
    <property type="entry name" value="FMN_FAD EXPORTER YEEO-RELATED"/>
    <property type="match status" value="1"/>
</dbReference>
<protein>
    <recommendedName>
        <fullName evidence="9">Multidrug-efflux transporter</fullName>
    </recommendedName>
</protein>
<dbReference type="GO" id="GO:0015297">
    <property type="term" value="F:antiporter activity"/>
    <property type="evidence" value="ECO:0007669"/>
    <property type="project" value="UniProtKB-KW"/>
</dbReference>
<dbReference type="GO" id="GO:0005886">
    <property type="term" value="C:plasma membrane"/>
    <property type="evidence" value="ECO:0007669"/>
    <property type="project" value="UniProtKB-SubCell"/>
</dbReference>
<feature type="transmembrane region" description="Helical" evidence="10">
    <location>
        <begin position="61"/>
        <end position="85"/>
    </location>
</feature>
<dbReference type="CDD" id="cd13133">
    <property type="entry name" value="MATE_like_7"/>
    <property type="match status" value="1"/>
</dbReference>
<name>F8L095_PARAV</name>
<evidence type="ECO:0000313" key="11">
    <source>
        <dbReference type="EMBL" id="CCB86625.1"/>
    </source>
</evidence>
<dbReference type="InterPro" id="IPR048279">
    <property type="entry name" value="MdtK-like"/>
</dbReference>
<comment type="subcellular location">
    <subcellularLocation>
        <location evidence="1">Cell membrane</location>
        <topology evidence="1">Multi-pass membrane protein</topology>
    </subcellularLocation>
</comment>
<feature type="transmembrane region" description="Helical" evidence="10">
    <location>
        <begin position="273"/>
        <end position="295"/>
    </location>
</feature>
<feature type="transmembrane region" description="Helical" evidence="10">
    <location>
        <begin position="242"/>
        <end position="267"/>
    </location>
</feature>
<dbReference type="AlphaFoldDB" id="F8L095"/>
<feature type="transmembrane region" description="Helical" evidence="10">
    <location>
        <begin position="140"/>
        <end position="158"/>
    </location>
</feature>
<feature type="transmembrane region" description="Helical" evidence="10">
    <location>
        <begin position="165"/>
        <end position="188"/>
    </location>
</feature>
<sequence length="467" mass="51734">MDILNMTHQHIVYSSGNIKEVWKTSLPLMFSWLSVVLMTFVDRLYLAHYSTDALNSTVTSGTIAMAFTYGLQTLCEMGGVLVAQYNGAQRYDQIGKVIWQVLWITLGSFVFFIPLSFFGGDILFGNSSQGALEKEYFSKLVLFGPALGLIGSISGFYIGRGFTAVITKVVIVGNISNIFLDPLFIFGWGDFQGMGVKGAALATGISWIAQGLILLGCFLRASNQKIFNAFAWRIDFKLLWDCIKIGLPTTLFIVLEIGGWGVFYIMMRDASPTHILVAGICQSILILFVFVGCGVQKGIASIAGNLIGAKKTEHLNQLMRSGVCIISGYFLFTCIPLILFPDFIISCFLHNPESLEGASQLADLESLRPLLRFGLVCTCIYLYLEDLRMVFSGILSGAGDTFFLMVSGVIAVWLFLLLPSYVGIVQNHVSVEMAMGIWVFYSFTALLIPLYRFYYGNWRERKVIEAA</sequence>
<dbReference type="STRING" id="765952.PUV_16750"/>
<gene>
    <name evidence="11" type="ordered locus">PUV_16750</name>
</gene>
<dbReference type="eggNOG" id="COG0534">
    <property type="taxonomic scope" value="Bacteria"/>
</dbReference>
<proteinExistence type="predicted"/>
<dbReference type="GO" id="GO:0006811">
    <property type="term" value="P:monoatomic ion transport"/>
    <property type="evidence" value="ECO:0007669"/>
    <property type="project" value="UniProtKB-KW"/>
</dbReference>
<keyword evidence="5 10" id="KW-0812">Transmembrane</keyword>
<reference key="1">
    <citation type="journal article" date="2011" name="Mol. Biol. Evol.">
        <title>Unity in variety -- the pan-genome of the Chlamydiae.</title>
        <authorList>
            <person name="Collingro A."/>
            <person name="Tischler P."/>
            <person name="Weinmaier T."/>
            <person name="Penz T."/>
            <person name="Heinz E."/>
            <person name="Brunham R.C."/>
            <person name="Read T.D."/>
            <person name="Bavoil P.M."/>
            <person name="Sachse K."/>
            <person name="Kahane S."/>
            <person name="Friedman M.G."/>
            <person name="Rattei T."/>
            <person name="Myers G.S.A."/>
            <person name="Horn M."/>
        </authorList>
    </citation>
    <scope>NUCLEOTIDE SEQUENCE</scope>
    <source>
        <strain>UV7</strain>
    </source>
</reference>
<reference evidence="11 12" key="2">
    <citation type="journal article" date="2011" name="Mol. Biol. Evol.">
        <title>Unity in variety--the pan-genome of the Chlamydiae.</title>
        <authorList>
            <person name="Collingro A."/>
            <person name="Tischler P."/>
            <person name="Weinmaier T."/>
            <person name="Penz T."/>
            <person name="Heinz E."/>
            <person name="Brunham R.C."/>
            <person name="Read T.D."/>
            <person name="Bavoil P.M."/>
            <person name="Sachse K."/>
            <person name="Kahane S."/>
            <person name="Friedman M.G."/>
            <person name="Rattei T."/>
            <person name="Myers G.S."/>
            <person name="Horn M."/>
        </authorList>
    </citation>
    <scope>NUCLEOTIDE SEQUENCE [LARGE SCALE GENOMIC DNA]</scope>
    <source>
        <strain evidence="12">UV7</strain>
    </source>
</reference>
<evidence type="ECO:0000256" key="10">
    <source>
        <dbReference type="SAM" id="Phobius"/>
    </source>
</evidence>
<dbReference type="KEGG" id="puv:PUV_16750"/>
<feature type="transmembrane region" description="Helical" evidence="10">
    <location>
        <begin position="323"/>
        <end position="346"/>
    </location>
</feature>
<evidence type="ECO:0000313" key="12">
    <source>
        <dbReference type="Proteomes" id="UP000000495"/>
    </source>
</evidence>
<evidence type="ECO:0000256" key="2">
    <source>
        <dbReference type="ARBA" id="ARBA00022448"/>
    </source>
</evidence>
<evidence type="ECO:0000256" key="3">
    <source>
        <dbReference type="ARBA" id="ARBA00022449"/>
    </source>
</evidence>
<dbReference type="PIRSF" id="PIRSF006603">
    <property type="entry name" value="DinF"/>
    <property type="match status" value="1"/>
</dbReference>
<keyword evidence="3" id="KW-0050">Antiport</keyword>
<feature type="transmembrane region" description="Helical" evidence="10">
    <location>
        <begin position="391"/>
        <end position="415"/>
    </location>
</feature>
<evidence type="ECO:0000256" key="7">
    <source>
        <dbReference type="ARBA" id="ARBA00023065"/>
    </source>
</evidence>
<feature type="transmembrane region" description="Helical" evidence="10">
    <location>
        <begin position="200"/>
        <end position="221"/>
    </location>
</feature>
<dbReference type="OrthoDB" id="20537at2"/>
<evidence type="ECO:0000256" key="8">
    <source>
        <dbReference type="ARBA" id="ARBA00023136"/>
    </source>
</evidence>
<evidence type="ECO:0000256" key="1">
    <source>
        <dbReference type="ARBA" id="ARBA00004651"/>
    </source>
</evidence>
<evidence type="ECO:0000256" key="5">
    <source>
        <dbReference type="ARBA" id="ARBA00022692"/>
    </source>
</evidence>
<dbReference type="PANTHER" id="PTHR43298">
    <property type="entry name" value="MULTIDRUG RESISTANCE PROTEIN NORM-RELATED"/>
    <property type="match status" value="1"/>
</dbReference>
<keyword evidence="7" id="KW-0406">Ion transport</keyword>
<accession>F8L095</accession>
<evidence type="ECO:0000256" key="9">
    <source>
        <dbReference type="ARBA" id="ARBA00031636"/>
    </source>
</evidence>
<dbReference type="Pfam" id="PF01554">
    <property type="entry name" value="MatE"/>
    <property type="match status" value="2"/>
</dbReference>
<evidence type="ECO:0000256" key="6">
    <source>
        <dbReference type="ARBA" id="ARBA00022989"/>
    </source>
</evidence>
<feature type="transmembrane region" description="Helical" evidence="10">
    <location>
        <begin position="435"/>
        <end position="454"/>
    </location>
</feature>
<dbReference type="InterPro" id="IPR050222">
    <property type="entry name" value="MATE_MdtK"/>
</dbReference>
<keyword evidence="6 10" id="KW-1133">Transmembrane helix</keyword>
<keyword evidence="8 10" id="KW-0472">Membrane</keyword>
<dbReference type="InterPro" id="IPR002528">
    <property type="entry name" value="MATE_fam"/>
</dbReference>